<feature type="non-terminal residue" evidence="2">
    <location>
        <position position="233"/>
    </location>
</feature>
<comment type="caution">
    <text evidence="2">The sequence shown here is derived from an EMBL/GenBank/DDBJ whole genome shotgun (WGS) entry which is preliminary data.</text>
</comment>
<feature type="compositionally biased region" description="Basic residues" evidence="1">
    <location>
        <begin position="222"/>
        <end position="233"/>
    </location>
</feature>
<name>A0ABQ5JYU3_9EUKA</name>
<feature type="region of interest" description="Disordered" evidence="1">
    <location>
        <begin position="200"/>
        <end position="233"/>
    </location>
</feature>
<dbReference type="EMBL" id="BQXS01012431">
    <property type="protein sequence ID" value="GKT22892.1"/>
    <property type="molecule type" value="Genomic_DNA"/>
</dbReference>
<reference evidence="2" key="1">
    <citation type="submission" date="2022-03" db="EMBL/GenBank/DDBJ databases">
        <title>Draft genome sequence of Aduncisulcus paluster, a free-living microaerophilic Fornicata.</title>
        <authorList>
            <person name="Yuyama I."/>
            <person name="Kume K."/>
            <person name="Tamura T."/>
            <person name="Inagaki Y."/>
            <person name="Hashimoto T."/>
        </authorList>
    </citation>
    <scope>NUCLEOTIDE SEQUENCE</scope>
    <source>
        <strain evidence="2">NY0171</strain>
    </source>
</reference>
<organism evidence="2 3">
    <name type="scientific">Aduncisulcus paluster</name>
    <dbReference type="NCBI Taxonomy" id="2918883"/>
    <lineage>
        <taxon>Eukaryota</taxon>
        <taxon>Metamonada</taxon>
        <taxon>Carpediemonas-like organisms</taxon>
        <taxon>Aduncisulcus</taxon>
    </lineage>
</organism>
<sequence>MSCSIELKSILNLSNVKAFSKGSVYFRDTQLAVIVSVLDAITLTPAEVKSIPLSVDDISTPFNVDPFISKSIEFEPPPIKSAFARSITRLSFTLNDEHTLDFALSELFIEDILVIFQVVISDDDGQDVTPFVSSAAHPPSTVEKRWKTIAWSYFWPSEALRWIEDGSEHVPLSKNEQKILNKDLEREIAWKQQIQWLKSSASHDLRAHRDESSEIEEDSQKGRKKEHKKGKSE</sequence>
<proteinExistence type="predicted"/>
<dbReference type="Proteomes" id="UP001057375">
    <property type="component" value="Unassembled WGS sequence"/>
</dbReference>
<feature type="compositionally biased region" description="Basic and acidic residues" evidence="1">
    <location>
        <begin position="201"/>
        <end position="212"/>
    </location>
</feature>
<keyword evidence="3" id="KW-1185">Reference proteome</keyword>
<protein>
    <submittedName>
        <fullName evidence="2">Uncharacterized protein</fullName>
    </submittedName>
</protein>
<evidence type="ECO:0000313" key="2">
    <source>
        <dbReference type="EMBL" id="GKT22892.1"/>
    </source>
</evidence>
<gene>
    <name evidence="2" type="ORF">ADUPG1_012259</name>
</gene>
<evidence type="ECO:0000313" key="3">
    <source>
        <dbReference type="Proteomes" id="UP001057375"/>
    </source>
</evidence>
<accession>A0ABQ5JYU3</accession>
<evidence type="ECO:0000256" key="1">
    <source>
        <dbReference type="SAM" id="MobiDB-lite"/>
    </source>
</evidence>